<protein>
    <recommendedName>
        <fullName evidence="1">DUF8198 domain-containing protein</fullName>
    </recommendedName>
</protein>
<gene>
    <name evidence="2" type="ORF">H8N03_13480</name>
</gene>
<dbReference type="Proteomes" id="UP000608513">
    <property type="component" value="Unassembled WGS sequence"/>
</dbReference>
<dbReference type="Pfam" id="PF26621">
    <property type="entry name" value="DUF8198"/>
    <property type="match status" value="1"/>
</dbReference>
<evidence type="ECO:0000313" key="2">
    <source>
        <dbReference type="EMBL" id="MBC5783962.1"/>
    </source>
</evidence>
<feature type="domain" description="DUF8198" evidence="1">
    <location>
        <begin position="24"/>
        <end position="228"/>
    </location>
</feature>
<proteinExistence type="predicted"/>
<accession>A0A923MQI4</accession>
<comment type="caution">
    <text evidence="2">The sequence shown here is derived from an EMBL/GenBank/DDBJ whole genome shotgun (WGS) entry which is preliminary data.</text>
</comment>
<name>A0A923MQI4_9BURK</name>
<dbReference type="EMBL" id="JACORT010000005">
    <property type="protein sequence ID" value="MBC5783962.1"/>
    <property type="molecule type" value="Genomic_DNA"/>
</dbReference>
<reference evidence="2" key="1">
    <citation type="submission" date="2020-08" db="EMBL/GenBank/DDBJ databases">
        <title>Ramlibacter sp. USB13 16S ribosomal RNA gene genome sequencing and assembly.</title>
        <authorList>
            <person name="Kang M."/>
        </authorList>
    </citation>
    <scope>NUCLEOTIDE SEQUENCE</scope>
    <source>
        <strain evidence="2">USB13</strain>
    </source>
</reference>
<dbReference type="NCBIfam" id="NF047641">
    <property type="entry name" value="FFLEE_fam"/>
    <property type="match status" value="1"/>
</dbReference>
<evidence type="ECO:0000259" key="1">
    <source>
        <dbReference type="Pfam" id="PF26621"/>
    </source>
</evidence>
<organism evidence="2 3">
    <name type="scientific">Ramlibacter cellulosilyticus</name>
    <dbReference type="NCBI Taxonomy" id="2764187"/>
    <lineage>
        <taxon>Bacteria</taxon>
        <taxon>Pseudomonadati</taxon>
        <taxon>Pseudomonadota</taxon>
        <taxon>Betaproteobacteria</taxon>
        <taxon>Burkholderiales</taxon>
        <taxon>Comamonadaceae</taxon>
        <taxon>Ramlibacter</taxon>
    </lineage>
</organism>
<dbReference type="AlphaFoldDB" id="A0A923MQI4"/>
<dbReference type="RefSeq" id="WP_187076712.1">
    <property type="nucleotide sequence ID" value="NZ_JACORT010000005.1"/>
</dbReference>
<dbReference type="InterPro" id="IPR058511">
    <property type="entry name" value="DUF8198"/>
</dbReference>
<keyword evidence="3" id="KW-1185">Reference proteome</keyword>
<dbReference type="InterPro" id="IPR058063">
    <property type="entry name" value="FFLEE_fam"/>
</dbReference>
<evidence type="ECO:0000313" key="3">
    <source>
        <dbReference type="Proteomes" id="UP000608513"/>
    </source>
</evidence>
<sequence length="244" mass="27102">MSTAQTIREAVAEVQRLREECREWPGIGQAVVRLKRFQAARFAGTYADLLASGTYGAAARFFLEELYGDRDYADRDTQFARIAGAVEKLFPRDVAQTAGALAQLHALTESLDHGMARAIPLADAEDVAAYVRAWKAVGRRADRQRQLESVVGLGAEMTRLTRLPGLRTMLKMMRRPAAAAGLSSLQSFLESGFDTFAAVARQQGGAERFLETVREREQRLMDMLFDDEAVACETELRRILGQAR</sequence>